<evidence type="ECO:0000313" key="3">
    <source>
        <dbReference type="EnsemblMetazoa" id="XP_028138007.1"/>
    </source>
</evidence>
<accession>A0A6P7FT96</accession>
<sequence length="389" mass="45204">MLKRLYIIMKSTTLILNHLSCVHRISNGHQSNFFSFLKHPVRNYHFIPLLSIKRLASTTQVDSNNNSDVSKKLQDILNIRAVKAHTIVTNNTLFSKVSPEDIENNYKLGLSNHLTRENFKLYPNMLADQSLSLKLEVLKMLPFDFNVTAPLLLVSYAKLKSFVFDELAAKRINEFARIFQVDENEVCKWMSQKIFLMSANMQNIKKCKKILQASGVTLEEIINDLWVLRYNATTVEERIRMAKENNVDTIKTWMVRAQREIFDNYVRRRSDNKEILGEKASLAEYLSEKLECSQEVSKYLILKQPALQKKSLKKMNDIIDFLLQKGFKPIHICRTPKILLHSVNTIKKRLQEIEANNVQLDSLVILTKSQRQYAHVLDSMKSTKTKLKN</sequence>
<organism evidence="5">
    <name type="scientific">Diabrotica virgifera virgifera</name>
    <name type="common">western corn rootworm</name>
    <dbReference type="NCBI Taxonomy" id="50390"/>
    <lineage>
        <taxon>Eukaryota</taxon>
        <taxon>Metazoa</taxon>
        <taxon>Ecdysozoa</taxon>
        <taxon>Arthropoda</taxon>
        <taxon>Hexapoda</taxon>
        <taxon>Insecta</taxon>
        <taxon>Pterygota</taxon>
        <taxon>Neoptera</taxon>
        <taxon>Endopterygota</taxon>
        <taxon>Coleoptera</taxon>
        <taxon>Polyphaga</taxon>
        <taxon>Cucujiformia</taxon>
        <taxon>Chrysomeloidea</taxon>
        <taxon>Chrysomelidae</taxon>
        <taxon>Galerucinae</taxon>
        <taxon>Diabroticina</taxon>
        <taxon>Diabroticites</taxon>
        <taxon>Diabrotica</taxon>
    </lineage>
</organism>
<dbReference type="InterPro" id="IPR003690">
    <property type="entry name" value="MTERF"/>
</dbReference>
<dbReference type="RefSeq" id="XP_028138007.1">
    <property type="nucleotide sequence ID" value="XM_028282206.1"/>
</dbReference>
<dbReference type="PANTHER" id="PTHR15437:SF6">
    <property type="entry name" value="TRANSCRIPTION TERMINATION FACTOR, MITOCHONDRIAL"/>
    <property type="match status" value="1"/>
</dbReference>
<dbReference type="Gene3D" id="1.25.70.10">
    <property type="entry name" value="Transcription termination factor 3, mitochondrial"/>
    <property type="match status" value="2"/>
</dbReference>
<gene>
    <name evidence="5" type="primary">LOC114332404</name>
</gene>
<reference evidence="5" key="1">
    <citation type="submission" date="2025-04" db="UniProtKB">
        <authorList>
            <consortium name="RefSeq"/>
        </authorList>
    </citation>
    <scope>IDENTIFICATION</scope>
    <source>
        <tissue evidence="5">Whole insect</tissue>
    </source>
</reference>
<dbReference type="Proteomes" id="UP001652700">
    <property type="component" value="Unplaced"/>
</dbReference>
<dbReference type="InterPro" id="IPR038538">
    <property type="entry name" value="MTERF_sf"/>
</dbReference>
<dbReference type="CTD" id="34837"/>
<proteinExistence type="inferred from homology"/>
<keyword evidence="4" id="KW-1185">Reference proteome</keyword>
<protein>
    <submittedName>
        <fullName evidence="5">Transcription termination factor, mitochondrial</fullName>
    </submittedName>
</protein>
<dbReference type="GeneID" id="114332404"/>
<dbReference type="GO" id="GO:0006393">
    <property type="term" value="P:termination of mitochondrial transcription"/>
    <property type="evidence" value="ECO:0007669"/>
    <property type="project" value="TreeGrafter"/>
</dbReference>
<name>A0A6P7FT96_DIAVI</name>
<dbReference type="OrthoDB" id="75923at2759"/>
<evidence type="ECO:0000256" key="1">
    <source>
        <dbReference type="ARBA" id="ARBA00007692"/>
    </source>
</evidence>
<dbReference type="GO" id="GO:0005759">
    <property type="term" value="C:mitochondrial matrix"/>
    <property type="evidence" value="ECO:0007669"/>
    <property type="project" value="TreeGrafter"/>
</dbReference>
<evidence type="ECO:0000256" key="2">
    <source>
        <dbReference type="ARBA" id="ARBA00022946"/>
    </source>
</evidence>
<dbReference type="InParanoid" id="A0A6P7FT96"/>
<reference evidence="3" key="2">
    <citation type="submission" date="2025-05" db="UniProtKB">
        <authorList>
            <consortium name="EnsemblMetazoa"/>
        </authorList>
    </citation>
    <scope>IDENTIFICATION</scope>
</reference>
<dbReference type="KEGG" id="dvv:114332404"/>
<dbReference type="AlphaFoldDB" id="A0A6P7FT96"/>
<evidence type="ECO:0000313" key="4">
    <source>
        <dbReference type="Proteomes" id="UP001652700"/>
    </source>
</evidence>
<keyword evidence="2" id="KW-0809">Transit peptide</keyword>
<dbReference type="EnsemblMetazoa" id="XM_028282206.2">
    <property type="protein sequence ID" value="XP_028138007.1"/>
    <property type="gene ID" value="LOC114332404"/>
</dbReference>
<comment type="similarity">
    <text evidence="1">Belongs to the mTERF family.</text>
</comment>
<dbReference type="GO" id="GO:0003676">
    <property type="term" value="F:nucleic acid binding"/>
    <property type="evidence" value="ECO:0007669"/>
    <property type="project" value="InterPro"/>
</dbReference>
<evidence type="ECO:0000313" key="5">
    <source>
        <dbReference type="RefSeq" id="XP_028138007.1"/>
    </source>
</evidence>
<dbReference type="FunCoup" id="A0A6P7FT96">
    <property type="interactions" value="148"/>
</dbReference>
<dbReference type="PANTHER" id="PTHR15437">
    <property type="entry name" value="TRANSCRIPTION TERMINATION FACTOR, MITOCHONDRIAL"/>
    <property type="match status" value="1"/>
</dbReference>